<dbReference type="CDD" id="cd03206">
    <property type="entry name" value="GST_C_7"/>
    <property type="match status" value="1"/>
</dbReference>
<reference evidence="4" key="1">
    <citation type="journal article" date="2015" name="Nature">
        <title>Complex archaea that bridge the gap between prokaryotes and eukaryotes.</title>
        <authorList>
            <person name="Spang A."/>
            <person name="Saw J.H."/>
            <person name="Jorgensen S.L."/>
            <person name="Zaremba-Niedzwiedzka K."/>
            <person name="Martijn J."/>
            <person name="Lind A.E."/>
            <person name="van Eijk R."/>
            <person name="Schleper C."/>
            <person name="Guy L."/>
            <person name="Ettema T.J."/>
        </authorList>
    </citation>
    <scope>NUCLEOTIDE SEQUENCE</scope>
</reference>
<comment type="subunit">
    <text evidence="1">Homodimer.</text>
</comment>
<dbReference type="SFLD" id="SFLDG00358">
    <property type="entry name" value="Main_(cytGST)"/>
    <property type="match status" value="1"/>
</dbReference>
<dbReference type="InterPro" id="IPR004046">
    <property type="entry name" value="GST_C"/>
</dbReference>
<dbReference type="SUPFAM" id="SSF52833">
    <property type="entry name" value="Thioredoxin-like"/>
    <property type="match status" value="1"/>
</dbReference>
<gene>
    <name evidence="4" type="ORF">LCGC14_1154760</name>
</gene>
<dbReference type="InterPro" id="IPR010987">
    <property type="entry name" value="Glutathione-S-Trfase_C-like"/>
</dbReference>
<dbReference type="PANTHER" id="PTHR43969">
    <property type="entry name" value="GLUTATHIONE S TRANSFERASE D10, ISOFORM A-RELATED"/>
    <property type="match status" value="1"/>
</dbReference>
<dbReference type="AlphaFoldDB" id="A0A0F9LUE2"/>
<dbReference type="GO" id="GO:0004364">
    <property type="term" value="F:glutathione transferase activity"/>
    <property type="evidence" value="ECO:0007669"/>
    <property type="project" value="TreeGrafter"/>
</dbReference>
<organism evidence="4">
    <name type="scientific">marine sediment metagenome</name>
    <dbReference type="NCBI Taxonomy" id="412755"/>
    <lineage>
        <taxon>unclassified sequences</taxon>
        <taxon>metagenomes</taxon>
        <taxon>ecological metagenomes</taxon>
    </lineage>
</organism>
<dbReference type="InterPro" id="IPR040079">
    <property type="entry name" value="Glutathione_S-Trfase"/>
</dbReference>
<evidence type="ECO:0000259" key="2">
    <source>
        <dbReference type="PROSITE" id="PS50404"/>
    </source>
</evidence>
<sequence>MSNLTLYRFTLSGHSHRAELFTSLLKLDVNMVDVALQDGAQKQTDFLKMNIFGQVPVLKNNDDIINDSNAILVYLAQKFDANRTWYPEDVTVQAHIQRWLSVAAGLVASGPCSARLVTVFGAELDHQNAINIAYTLFKTMDAYLQNREYLVGTQPTIADIANFSYIAHAPEGGVSLEQYPNILRWLNNVRKLDGFIAMPKTKAGLLA</sequence>
<dbReference type="PROSITE" id="PS50405">
    <property type="entry name" value="GST_CTER"/>
    <property type="match status" value="1"/>
</dbReference>
<comment type="caution">
    <text evidence="4">The sequence shown here is derived from an EMBL/GenBank/DDBJ whole genome shotgun (WGS) entry which is preliminary data.</text>
</comment>
<dbReference type="Gene3D" id="1.20.1050.10">
    <property type="match status" value="1"/>
</dbReference>
<dbReference type="EMBL" id="LAZR01005583">
    <property type="protein sequence ID" value="KKM98749.1"/>
    <property type="molecule type" value="Genomic_DNA"/>
</dbReference>
<dbReference type="SUPFAM" id="SSF47616">
    <property type="entry name" value="GST C-terminal domain-like"/>
    <property type="match status" value="1"/>
</dbReference>
<dbReference type="Pfam" id="PF00043">
    <property type="entry name" value="GST_C"/>
    <property type="match status" value="1"/>
</dbReference>
<dbReference type="SFLD" id="SFLDS00019">
    <property type="entry name" value="Glutathione_Transferase_(cytos"/>
    <property type="match status" value="1"/>
</dbReference>
<dbReference type="PROSITE" id="PS50404">
    <property type="entry name" value="GST_NTER"/>
    <property type="match status" value="1"/>
</dbReference>
<evidence type="ECO:0000256" key="1">
    <source>
        <dbReference type="ARBA" id="ARBA00011738"/>
    </source>
</evidence>
<dbReference type="InterPro" id="IPR036249">
    <property type="entry name" value="Thioredoxin-like_sf"/>
</dbReference>
<dbReference type="InterPro" id="IPR004045">
    <property type="entry name" value="Glutathione_S-Trfase_N"/>
</dbReference>
<dbReference type="InterPro" id="IPR036282">
    <property type="entry name" value="Glutathione-S-Trfase_C_sf"/>
</dbReference>
<dbReference type="Gene3D" id="3.40.30.10">
    <property type="entry name" value="Glutaredoxin"/>
    <property type="match status" value="1"/>
</dbReference>
<dbReference type="GO" id="GO:0006749">
    <property type="term" value="P:glutathione metabolic process"/>
    <property type="evidence" value="ECO:0007669"/>
    <property type="project" value="TreeGrafter"/>
</dbReference>
<evidence type="ECO:0000313" key="4">
    <source>
        <dbReference type="EMBL" id="KKM98749.1"/>
    </source>
</evidence>
<feature type="domain" description="GST C-terminal" evidence="3">
    <location>
        <begin position="89"/>
        <end position="207"/>
    </location>
</feature>
<feature type="domain" description="GST N-terminal" evidence="2">
    <location>
        <begin position="2"/>
        <end position="83"/>
    </location>
</feature>
<dbReference type="Pfam" id="PF02798">
    <property type="entry name" value="GST_N"/>
    <property type="match status" value="1"/>
</dbReference>
<name>A0A0F9LUE2_9ZZZZ</name>
<evidence type="ECO:0008006" key="5">
    <source>
        <dbReference type="Google" id="ProtNLM"/>
    </source>
</evidence>
<protein>
    <recommendedName>
        <fullName evidence="5">Glutathione S-transferase</fullName>
    </recommendedName>
</protein>
<evidence type="ECO:0000259" key="3">
    <source>
        <dbReference type="PROSITE" id="PS50405"/>
    </source>
</evidence>
<proteinExistence type="predicted"/>
<dbReference type="PANTHER" id="PTHR43969:SF9">
    <property type="entry name" value="GLUTATHIONE S TRANSFERASE D10, ISOFORM A-RELATED"/>
    <property type="match status" value="1"/>
</dbReference>
<accession>A0A0F9LUE2</accession>